<dbReference type="InterPro" id="IPR050189">
    <property type="entry name" value="MFS_Efflux_Transporters"/>
</dbReference>
<feature type="transmembrane region" description="Helical" evidence="6">
    <location>
        <begin position="133"/>
        <end position="156"/>
    </location>
</feature>
<comment type="subcellular location">
    <subcellularLocation>
        <location evidence="1">Cell membrane</location>
        <topology evidence="1">Multi-pass membrane protein</topology>
    </subcellularLocation>
</comment>
<feature type="domain" description="Major facilitator superfamily (MFS) profile" evidence="7">
    <location>
        <begin position="9"/>
        <end position="384"/>
    </location>
</feature>
<sequence>MPAKNNKQNIIIIFSITLLAVMGVASLTPAFPTIARHFNLNMDEIGLLITAFTIPGIFMAPLMGILADRLGRKAVLIPSLILFGLAGAACAHTNNFNTLLILRVFQGLGAASLGSLNITIIGDLFEGNRRTTIMGYNASVLSIGTAFYPAIGGALALINWKFIFYLPLLAIPIAMWALTTLPTPRPENGQNVKNYFYSLWKIVNQPYVWALFSMNIFVFIILYGAYLTFLPSFLETKFQADSFEIGIIMSIMSITTAITATQLGKISKRFNKRLILTLSSIAYILALALLALSTNITMVIMAVIIYGFGQGLFIPTIQTLLAGIASVRERASIMSINSMVLRIGQSMGPVVMALFYIEEKFFFVFMAASAIALGILIINNIFMRFNTK</sequence>
<dbReference type="AlphaFoldDB" id="A0A0S2HYW1"/>
<dbReference type="PROSITE" id="PS00216">
    <property type="entry name" value="SUGAR_TRANSPORT_1"/>
    <property type="match status" value="1"/>
</dbReference>
<feature type="transmembrane region" description="Helical" evidence="6">
    <location>
        <begin position="363"/>
        <end position="382"/>
    </location>
</feature>
<evidence type="ECO:0000259" key="7">
    <source>
        <dbReference type="PROSITE" id="PS50850"/>
    </source>
</evidence>
<organism evidence="8 9">
    <name type="scientific">Salinivirga cyanobacteriivorans</name>
    <dbReference type="NCBI Taxonomy" id="1307839"/>
    <lineage>
        <taxon>Bacteria</taxon>
        <taxon>Pseudomonadati</taxon>
        <taxon>Bacteroidota</taxon>
        <taxon>Bacteroidia</taxon>
        <taxon>Bacteroidales</taxon>
        <taxon>Salinivirgaceae</taxon>
        <taxon>Salinivirga</taxon>
    </lineage>
</organism>
<accession>A0A0S2HYW1</accession>
<evidence type="ECO:0000313" key="9">
    <source>
        <dbReference type="Proteomes" id="UP000064893"/>
    </source>
</evidence>
<proteinExistence type="predicted"/>
<protein>
    <submittedName>
        <fullName evidence="8">Bacillibactin exporter</fullName>
    </submittedName>
</protein>
<dbReference type="InterPro" id="IPR020846">
    <property type="entry name" value="MFS_dom"/>
</dbReference>
<feature type="transmembrane region" description="Helical" evidence="6">
    <location>
        <begin position="202"/>
        <end position="225"/>
    </location>
</feature>
<dbReference type="GO" id="GO:0022857">
    <property type="term" value="F:transmembrane transporter activity"/>
    <property type="evidence" value="ECO:0007669"/>
    <property type="project" value="InterPro"/>
</dbReference>
<dbReference type="CDD" id="cd17474">
    <property type="entry name" value="MFS_YfmO_like"/>
    <property type="match status" value="1"/>
</dbReference>
<evidence type="ECO:0000256" key="4">
    <source>
        <dbReference type="ARBA" id="ARBA00022989"/>
    </source>
</evidence>
<dbReference type="PROSITE" id="PS50850">
    <property type="entry name" value="MFS"/>
    <property type="match status" value="1"/>
</dbReference>
<dbReference type="STRING" id="1307839.L21SP5_01506"/>
<dbReference type="InterPro" id="IPR011701">
    <property type="entry name" value="MFS"/>
</dbReference>
<dbReference type="InterPro" id="IPR036259">
    <property type="entry name" value="MFS_trans_sf"/>
</dbReference>
<keyword evidence="4 6" id="KW-1133">Transmembrane helix</keyword>
<dbReference type="PANTHER" id="PTHR43124">
    <property type="entry name" value="PURINE EFFLUX PUMP PBUE"/>
    <property type="match status" value="1"/>
</dbReference>
<dbReference type="EMBL" id="CP013118">
    <property type="protein sequence ID" value="ALO15154.1"/>
    <property type="molecule type" value="Genomic_DNA"/>
</dbReference>
<keyword evidence="2" id="KW-1003">Cell membrane</keyword>
<evidence type="ECO:0000256" key="3">
    <source>
        <dbReference type="ARBA" id="ARBA00022692"/>
    </source>
</evidence>
<evidence type="ECO:0000256" key="6">
    <source>
        <dbReference type="SAM" id="Phobius"/>
    </source>
</evidence>
<dbReference type="Pfam" id="PF07690">
    <property type="entry name" value="MFS_1"/>
    <property type="match status" value="1"/>
</dbReference>
<dbReference type="RefSeq" id="WP_057952636.1">
    <property type="nucleotide sequence ID" value="NZ_CP013118.1"/>
</dbReference>
<dbReference type="InterPro" id="IPR005829">
    <property type="entry name" value="Sugar_transporter_CS"/>
</dbReference>
<reference evidence="8 9" key="1">
    <citation type="submission" date="2015-11" db="EMBL/GenBank/DDBJ databases">
        <title>Description and complete genome sequence of a novel strain predominating in hypersaline microbial mats and representing a new family of the Bacteriodetes phylum.</title>
        <authorList>
            <person name="Spring S."/>
            <person name="Bunk B."/>
            <person name="Sproer C."/>
            <person name="Klenk H.-P."/>
        </authorList>
    </citation>
    <scope>NUCLEOTIDE SEQUENCE [LARGE SCALE GENOMIC DNA]</scope>
    <source>
        <strain evidence="8 9">L21-Spi-D4</strain>
    </source>
</reference>
<evidence type="ECO:0000256" key="2">
    <source>
        <dbReference type="ARBA" id="ARBA00022475"/>
    </source>
</evidence>
<keyword evidence="3 6" id="KW-0812">Transmembrane</keyword>
<feature type="transmembrane region" description="Helical" evidence="6">
    <location>
        <begin position="74"/>
        <end position="94"/>
    </location>
</feature>
<feature type="transmembrane region" description="Helical" evidence="6">
    <location>
        <begin position="245"/>
        <end position="263"/>
    </location>
</feature>
<feature type="transmembrane region" description="Helical" evidence="6">
    <location>
        <begin position="275"/>
        <end position="293"/>
    </location>
</feature>
<dbReference type="GO" id="GO:0005886">
    <property type="term" value="C:plasma membrane"/>
    <property type="evidence" value="ECO:0007669"/>
    <property type="project" value="UniProtKB-SubCell"/>
</dbReference>
<dbReference type="Gene3D" id="1.20.1250.20">
    <property type="entry name" value="MFS general substrate transporter like domains"/>
    <property type="match status" value="1"/>
</dbReference>
<evidence type="ECO:0000313" key="8">
    <source>
        <dbReference type="EMBL" id="ALO15154.1"/>
    </source>
</evidence>
<dbReference type="Proteomes" id="UP000064893">
    <property type="component" value="Chromosome"/>
</dbReference>
<feature type="transmembrane region" description="Helical" evidence="6">
    <location>
        <begin position="100"/>
        <end position="121"/>
    </location>
</feature>
<keyword evidence="9" id="KW-1185">Reference proteome</keyword>
<feature type="transmembrane region" description="Helical" evidence="6">
    <location>
        <begin position="46"/>
        <end position="67"/>
    </location>
</feature>
<dbReference type="OrthoDB" id="9807274at2"/>
<evidence type="ECO:0000256" key="5">
    <source>
        <dbReference type="ARBA" id="ARBA00023136"/>
    </source>
</evidence>
<evidence type="ECO:0000256" key="1">
    <source>
        <dbReference type="ARBA" id="ARBA00004651"/>
    </source>
</evidence>
<dbReference type="PANTHER" id="PTHR43124:SF3">
    <property type="entry name" value="CHLORAMPHENICOL EFFLUX PUMP RV0191"/>
    <property type="match status" value="1"/>
</dbReference>
<keyword evidence="5 6" id="KW-0472">Membrane</keyword>
<dbReference type="PRINTS" id="PR01036">
    <property type="entry name" value="TCRTETB"/>
</dbReference>
<feature type="transmembrane region" description="Helical" evidence="6">
    <location>
        <begin position="299"/>
        <end position="327"/>
    </location>
</feature>
<dbReference type="Pfam" id="PF00083">
    <property type="entry name" value="Sugar_tr"/>
    <property type="match status" value="1"/>
</dbReference>
<feature type="transmembrane region" description="Helical" evidence="6">
    <location>
        <begin position="162"/>
        <end position="181"/>
    </location>
</feature>
<name>A0A0S2HYW1_9BACT</name>
<dbReference type="InterPro" id="IPR005828">
    <property type="entry name" value="MFS_sugar_transport-like"/>
</dbReference>
<feature type="transmembrane region" description="Helical" evidence="6">
    <location>
        <begin position="339"/>
        <end position="357"/>
    </location>
</feature>
<gene>
    <name evidence="8" type="primary">ymfD</name>
    <name evidence="8" type="ORF">L21SP5_01506</name>
</gene>
<dbReference type="SUPFAM" id="SSF103473">
    <property type="entry name" value="MFS general substrate transporter"/>
    <property type="match status" value="1"/>
</dbReference>
<dbReference type="KEGG" id="blq:L21SP5_01506"/>